<evidence type="ECO:0000256" key="1">
    <source>
        <dbReference type="SAM" id="Phobius"/>
    </source>
</evidence>
<reference evidence="2 3" key="1">
    <citation type="submission" date="2018-05" db="EMBL/GenBank/DDBJ databases">
        <title>Salinimonas sp. HMF8227 Genome sequencing and assembly.</title>
        <authorList>
            <person name="Kang H."/>
            <person name="Kang J."/>
            <person name="Cha I."/>
            <person name="Kim H."/>
            <person name="Joh K."/>
        </authorList>
    </citation>
    <scope>NUCLEOTIDE SEQUENCE [LARGE SCALE GENOMIC DNA]</scope>
    <source>
        <strain evidence="2 3">HMF8227</strain>
    </source>
</reference>
<feature type="transmembrane region" description="Helical" evidence="1">
    <location>
        <begin position="52"/>
        <end position="71"/>
    </location>
</feature>
<gene>
    <name evidence="2" type="ORF">HMF8227_01995</name>
</gene>
<feature type="transmembrane region" description="Helical" evidence="1">
    <location>
        <begin position="16"/>
        <end position="40"/>
    </location>
</feature>
<protein>
    <submittedName>
        <fullName evidence="2">Uncharacterized protein</fullName>
    </submittedName>
</protein>
<evidence type="ECO:0000313" key="2">
    <source>
        <dbReference type="EMBL" id="AWL12465.1"/>
    </source>
</evidence>
<name>A0A2S2E490_9ALTE</name>
<evidence type="ECO:0000313" key="3">
    <source>
        <dbReference type="Proteomes" id="UP000245728"/>
    </source>
</evidence>
<organism evidence="2 3">
    <name type="scientific">Saliniradius amylolyticus</name>
    <dbReference type="NCBI Taxonomy" id="2183582"/>
    <lineage>
        <taxon>Bacteria</taxon>
        <taxon>Pseudomonadati</taxon>
        <taxon>Pseudomonadota</taxon>
        <taxon>Gammaproteobacteria</taxon>
        <taxon>Alteromonadales</taxon>
        <taxon>Alteromonadaceae</taxon>
        <taxon>Saliniradius</taxon>
    </lineage>
</organism>
<accession>A0A2S2E490</accession>
<dbReference type="Proteomes" id="UP000245728">
    <property type="component" value="Chromosome"/>
</dbReference>
<keyword evidence="1" id="KW-1133">Transmembrane helix</keyword>
<dbReference type="EMBL" id="CP029347">
    <property type="protein sequence ID" value="AWL12465.1"/>
    <property type="molecule type" value="Genomic_DNA"/>
</dbReference>
<keyword evidence="1" id="KW-0472">Membrane</keyword>
<keyword evidence="3" id="KW-1185">Reference proteome</keyword>
<dbReference type="RefSeq" id="WP_109340037.1">
    <property type="nucleotide sequence ID" value="NZ_CP029347.1"/>
</dbReference>
<dbReference type="AlphaFoldDB" id="A0A2S2E490"/>
<dbReference type="KEGG" id="salh:HMF8227_01995"/>
<keyword evidence="1" id="KW-0812">Transmembrane</keyword>
<proteinExistence type="predicted"/>
<sequence length="77" mass="8684">MKSLNKEDKKSDIKSALIILPLVTLVFGFAMGLIADFGLIRGELPLPHTLKLLLPLALVVAFLLYVIYRYSQKIERL</sequence>